<proteinExistence type="predicted"/>
<gene>
    <name evidence="2" type="ORF">B0E33_30535</name>
</gene>
<dbReference type="InterPro" id="IPR041535">
    <property type="entry name" value="VbhA"/>
</dbReference>
<feature type="domain" description="Antitoxin VbhA" evidence="1">
    <location>
        <begin position="18"/>
        <end position="64"/>
    </location>
</feature>
<accession>A0ABM6IC76</accession>
<geneLocation type="plasmid" evidence="2 3">
    <name>unnamed2</name>
</geneLocation>
<dbReference type="Pfam" id="PF18495">
    <property type="entry name" value="VbhA"/>
    <property type="match status" value="1"/>
</dbReference>
<reference evidence="2 3" key="1">
    <citation type="submission" date="2017-02" db="EMBL/GenBank/DDBJ databases">
        <authorList>
            <person name="Jeong S."/>
        </authorList>
    </citation>
    <scope>NUCLEOTIDE SEQUENCE [LARGE SCALE GENOMIC DNA]</scope>
    <source>
        <strain evidence="2 3">RMAR6-6</strain>
        <plasmid evidence="2 3">unnamed2</plasmid>
    </source>
</reference>
<evidence type="ECO:0000259" key="1">
    <source>
        <dbReference type="Pfam" id="PF18495"/>
    </source>
</evidence>
<dbReference type="Proteomes" id="UP000188174">
    <property type="component" value="Plasmid unnamed2"/>
</dbReference>
<dbReference type="CDD" id="cd11586">
    <property type="entry name" value="VbhA_like"/>
    <property type="match status" value="1"/>
</dbReference>
<dbReference type="InterPro" id="IPR033788">
    <property type="entry name" value="VbhA-like"/>
</dbReference>
<dbReference type="Gene3D" id="1.10.8.1050">
    <property type="entry name" value="Antitoxin VbhA-like"/>
    <property type="match status" value="1"/>
</dbReference>
<dbReference type="RefSeq" id="WP_062492137.1">
    <property type="nucleotide sequence ID" value="NZ_CP019632.1"/>
</dbReference>
<evidence type="ECO:0000313" key="2">
    <source>
        <dbReference type="EMBL" id="AQQ08162.1"/>
    </source>
</evidence>
<dbReference type="EMBL" id="CP019632">
    <property type="protein sequence ID" value="AQQ08162.1"/>
    <property type="molecule type" value="Genomic_DNA"/>
</dbReference>
<organism evidence="2 3">
    <name type="scientific">Roseibium algicola</name>
    <dbReference type="NCBI Taxonomy" id="2857014"/>
    <lineage>
        <taxon>Bacteria</taxon>
        <taxon>Pseudomonadati</taxon>
        <taxon>Pseudomonadota</taxon>
        <taxon>Alphaproteobacteria</taxon>
        <taxon>Hyphomicrobiales</taxon>
        <taxon>Stappiaceae</taxon>
        <taxon>Roseibium</taxon>
    </lineage>
</organism>
<evidence type="ECO:0000313" key="3">
    <source>
        <dbReference type="Proteomes" id="UP000188174"/>
    </source>
</evidence>
<keyword evidence="3" id="KW-1185">Reference proteome</keyword>
<name>A0ABM6IC76_9HYPH</name>
<sequence length="68" mass="7792">MNVHSSRPDRSPEAVEQRRRAIEQATAANKRQGYVHDPVLENANARYVAGDITIEEHRAEMMARFQKS</sequence>
<protein>
    <recommendedName>
        <fullName evidence="1">Antitoxin VbhA domain-containing protein</fullName>
    </recommendedName>
</protein>
<dbReference type="InterPro" id="IPR043038">
    <property type="entry name" value="VbhA_sf"/>
</dbReference>
<keyword evidence="2" id="KW-0614">Plasmid</keyword>